<reference evidence="1" key="1">
    <citation type="submission" date="2022-02" db="EMBL/GenBank/DDBJ databases">
        <title>Halalkalibacter sp. nov. isolated from Lonar Lake, India.</title>
        <authorList>
            <person name="Joshi A."/>
            <person name="Thite S."/>
            <person name="Lodha T."/>
        </authorList>
    </citation>
    <scope>NUCLEOTIDE SEQUENCE</scope>
    <source>
        <strain evidence="1">MEB205</strain>
    </source>
</reference>
<evidence type="ECO:0000313" key="1">
    <source>
        <dbReference type="EMBL" id="MCL7748898.1"/>
    </source>
</evidence>
<sequence length="196" mass="23300">MKRSIAILIFICLFVTACHKDDVNEDEVLSIFDEFLEHVHELFAYHTYDEQAYYNGKYHTEDEIRKFLGRFMTDAGMEQLLDDIYVQNNERYVYQEEFQSYLSNEDSSYYEITRQTVFNPGLRMIMGDDLQIYEAEGKIELRAEHVPIQFYAENSLYGHSQFGELGYPSVDYLSLYVSMVKDEKTYRIKRIEVNSL</sequence>
<comment type="caution">
    <text evidence="1">The sequence shown here is derived from an EMBL/GenBank/DDBJ whole genome shotgun (WGS) entry which is preliminary data.</text>
</comment>
<gene>
    <name evidence="1" type="ORF">MF646_17410</name>
</gene>
<name>A0A9X2I6X1_9BACI</name>
<proteinExistence type="predicted"/>
<dbReference type="AlphaFoldDB" id="A0A9X2I6X1"/>
<keyword evidence="2" id="KW-1185">Reference proteome</keyword>
<dbReference type="Proteomes" id="UP001139150">
    <property type="component" value="Unassembled WGS sequence"/>
</dbReference>
<organism evidence="1 2">
    <name type="scientific">Halalkalibacter alkaliphilus</name>
    <dbReference type="NCBI Taxonomy" id="2917993"/>
    <lineage>
        <taxon>Bacteria</taxon>
        <taxon>Bacillati</taxon>
        <taxon>Bacillota</taxon>
        <taxon>Bacilli</taxon>
        <taxon>Bacillales</taxon>
        <taxon>Bacillaceae</taxon>
        <taxon>Halalkalibacter</taxon>
    </lineage>
</organism>
<protein>
    <submittedName>
        <fullName evidence="1">Uncharacterized protein</fullName>
    </submittedName>
</protein>
<dbReference type="RefSeq" id="WP_250097785.1">
    <property type="nucleotide sequence ID" value="NZ_JAKRYL010000021.1"/>
</dbReference>
<evidence type="ECO:0000313" key="2">
    <source>
        <dbReference type="Proteomes" id="UP001139150"/>
    </source>
</evidence>
<dbReference type="PROSITE" id="PS51257">
    <property type="entry name" value="PROKAR_LIPOPROTEIN"/>
    <property type="match status" value="1"/>
</dbReference>
<accession>A0A9X2I6X1</accession>
<dbReference type="EMBL" id="JAKRYL010000021">
    <property type="protein sequence ID" value="MCL7748898.1"/>
    <property type="molecule type" value="Genomic_DNA"/>
</dbReference>